<dbReference type="GO" id="GO:0006749">
    <property type="term" value="P:glutathione metabolic process"/>
    <property type="evidence" value="ECO:0007669"/>
    <property type="project" value="TreeGrafter"/>
</dbReference>
<dbReference type="EMBL" id="JH711591">
    <property type="protein sequence ID" value="EIW74544.1"/>
    <property type="molecule type" value="Genomic_DNA"/>
</dbReference>
<dbReference type="GO" id="GO:0016034">
    <property type="term" value="F:maleylacetoacetate isomerase activity"/>
    <property type="evidence" value="ECO:0007669"/>
    <property type="project" value="TreeGrafter"/>
</dbReference>
<dbReference type="InterPro" id="IPR004045">
    <property type="entry name" value="Glutathione_S-Trfase_N"/>
</dbReference>
<accession>R7SHJ6</accession>
<dbReference type="GO" id="GO:0006559">
    <property type="term" value="P:L-phenylalanine catabolic process"/>
    <property type="evidence" value="ECO:0007669"/>
    <property type="project" value="TreeGrafter"/>
</dbReference>
<dbReference type="GO" id="GO:0004364">
    <property type="term" value="F:glutathione transferase activity"/>
    <property type="evidence" value="ECO:0007669"/>
    <property type="project" value="TreeGrafter"/>
</dbReference>
<dbReference type="PANTHER" id="PTHR42673">
    <property type="entry name" value="MALEYLACETOACETATE ISOMERASE"/>
    <property type="match status" value="1"/>
</dbReference>
<proteinExistence type="predicted"/>
<dbReference type="InterPro" id="IPR036249">
    <property type="entry name" value="Thioredoxin-like_sf"/>
</dbReference>
<dbReference type="OMA" id="TWSINTW"/>
<dbReference type="Gene3D" id="1.20.1050.10">
    <property type="match status" value="1"/>
</dbReference>
<dbReference type="Pfam" id="PF22041">
    <property type="entry name" value="GST_C_7"/>
    <property type="match status" value="1"/>
</dbReference>
<dbReference type="Pfam" id="PF13409">
    <property type="entry name" value="GST_N_2"/>
    <property type="match status" value="1"/>
</dbReference>
<dbReference type="PANTHER" id="PTHR42673:SF4">
    <property type="entry name" value="MALEYLACETOACETATE ISOMERASE"/>
    <property type="match status" value="1"/>
</dbReference>
<dbReference type="SUPFAM" id="SSF47616">
    <property type="entry name" value="GST C-terminal domain-like"/>
    <property type="match status" value="1"/>
</dbReference>
<dbReference type="OrthoDB" id="4951845at2759"/>
<evidence type="ECO:0000259" key="1">
    <source>
        <dbReference type="PROSITE" id="PS50404"/>
    </source>
</evidence>
<dbReference type="InterPro" id="IPR036282">
    <property type="entry name" value="Glutathione-S-Trfase_C_sf"/>
</dbReference>
<dbReference type="CDD" id="cd00299">
    <property type="entry name" value="GST_C_family"/>
    <property type="match status" value="1"/>
</dbReference>
<organism evidence="2 3">
    <name type="scientific">Coniophora puteana (strain RWD-64-598)</name>
    <name type="common">Brown rot fungus</name>
    <dbReference type="NCBI Taxonomy" id="741705"/>
    <lineage>
        <taxon>Eukaryota</taxon>
        <taxon>Fungi</taxon>
        <taxon>Dikarya</taxon>
        <taxon>Basidiomycota</taxon>
        <taxon>Agaricomycotina</taxon>
        <taxon>Agaricomycetes</taxon>
        <taxon>Agaricomycetidae</taxon>
        <taxon>Boletales</taxon>
        <taxon>Coniophorineae</taxon>
        <taxon>Coniophoraceae</taxon>
        <taxon>Coniophora</taxon>
    </lineage>
</organism>
<dbReference type="SUPFAM" id="SSF52833">
    <property type="entry name" value="Thioredoxin-like"/>
    <property type="match status" value="1"/>
</dbReference>
<dbReference type="Gene3D" id="3.40.30.10">
    <property type="entry name" value="Glutaredoxin"/>
    <property type="match status" value="1"/>
</dbReference>
<dbReference type="PROSITE" id="PS50404">
    <property type="entry name" value="GST_NTER"/>
    <property type="match status" value="1"/>
</dbReference>
<name>R7SHJ6_CONPW</name>
<gene>
    <name evidence="2" type="ORF">CONPUDRAFT_159836</name>
</gene>
<dbReference type="KEGG" id="cput:CONPUDRAFT_159836"/>
<dbReference type="Proteomes" id="UP000053558">
    <property type="component" value="Unassembled WGS sequence"/>
</dbReference>
<reference evidence="3" key="1">
    <citation type="journal article" date="2012" name="Science">
        <title>The Paleozoic origin of enzymatic lignin decomposition reconstructed from 31 fungal genomes.</title>
        <authorList>
            <person name="Floudas D."/>
            <person name="Binder M."/>
            <person name="Riley R."/>
            <person name="Barry K."/>
            <person name="Blanchette R.A."/>
            <person name="Henrissat B."/>
            <person name="Martinez A.T."/>
            <person name="Otillar R."/>
            <person name="Spatafora J.W."/>
            <person name="Yadav J.S."/>
            <person name="Aerts A."/>
            <person name="Benoit I."/>
            <person name="Boyd A."/>
            <person name="Carlson A."/>
            <person name="Copeland A."/>
            <person name="Coutinho P.M."/>
            <person name="de Vries R.P."/>
            <person name="Ferreira P."/>
            <person name="Findley K."/>
            <person name="Foster B."/>
            <person name="Gaskell J."/>
            <person name="Glotzer D."/>
            <person name="Gorecki P."/>
            <person name="Heitman J."/>
            <person name="Hesse C."/>
            <person name="Hori C."/>
            <person name="Igarashi K."/>
            <person name="Jurgens J.A."/>
            <person name="Kallen N."/>
            <person name="Kersten P."/>
            <person name="Kohler A."/>
            <person name="Kuees U."/>
            <person name="Kumar T.K.A."/>
            <person name="Kuo A."/>
            <person name="LaButti K."/>
            <person name="Larrondo L.F."/>
            <person name="Lindquist E."/>
            <person name="Ling A."/>
            <person name="Lombard V."/>
            <person name="Lucas S."/>
            <person name="Lundell T."/>
            <person name="Martin R."/>
            <person name="McLaughlin D.J."/>
            <person name="Morgenstern I."/>
            <person name="Morin E."/>
            <person name="Murat C."/>
            <person name="Nagy L.G."/>
            <person name="Nolan M."/>
            <person name="Ohm R.A."/>
            <person name="Patyshakuliyeva A."/>
            <person name="Rokas A."/>
            <person name="Ruiz-Duenas F.J."/>
            <person name="Sabat G."/>
            <person name="Salamov A."/>
            <person name="Samejima M."/>
            <person name="Schmutz J."/>
            <person name="Slot J.C."/>
            <person name="St John F."/>
            <person name="Stenlid J."/>
            <person name="Sun H."/>
            <person name="Sun S."/>
            <person name="Syed K."/>
            <person name="Tsang A."/>
            <person name="Wiebenga A."/>
            <person name="Young D."/>
            <person name="Pisabarro A."/>
            <person name="Eastwood D.C."/>
            <person name="Martin F."/>
            <person name="Cullen D."/>
            <person name="Grigoriev I.V."/>
            <person name="Hibbett D.S."/>
        </authorList>
    </citation>
    <scope>NUCLEOTIDE SEQUENCE [LARGE SCALE GENOMIC DNA]</scope>
    <source>
        <strain evidence="3">RWD-64-598 SS2</strain>
    </source>
</reference>
<evidence type="ECO:0000313" key="2">
    <source>
        <dbReference type="EMBL" id="EIW74544.1"/>
    </source>
</evidence>
<keyword evidence="3" id="KW-1185">Reference proteome</keyword>
<dbReference type="eggNOG" id="ENOG502QQN3">
    <property type="taxonomic scope" value="Eukaryota"/>
</dbReference>
<dbReference type="AlphaFoldDB" id="R7SHJ6"/>
<protein>
    <recommendedName>
        <fullName evidence="1">GST N-terminal domain-containing protein</fullName>
    </recommendedName>
</protein>
<dbReference type="GeneID" id="19204196"/>
<dbReference type="RefSeq" id="XP_007775161.1">
    <property type="nucleotide sequence ID" value="XM_007776971.1"/>
</dbReference>
<sequence>MKPVILYDLQSELPGKFWSPNTLKTRLALAYKRIPFETRWLELPELHTELRHINAPTNTCVNGTQGYTVPTIFDPNTGAVVTDSWTIAEYIEDTYPDADGERVLFPGESRALVKALAGAAIAATWGAQRWVVTRVAEVHSERCAAGYRRVHGQRHGLSWEEMSPEGSALREEHKAALKKGLGEIDAWYKCSKGEWLCGERFSYADIIVAAQVIRCRRVFRQEEWDEMKGWHDGRWEKMIKRVQATTDFLGTIDELVTL</sequence>
<dbReference type="InterPro" id="IPR054416">
    <property type="entry name" value="GST_UstS-like_C"/>
</dbReference>
<evidence type="ECO:0000313" key="3">
    <source>
        <dbReference type="Proteomes" id="UP000053558"/>
    </source>
</evidence>
<feature type="domain" description="GST N-terminal" evidence="1">
    <location>
        <begin position="9"/>
        <end position="99"/>
    </location>
</feature>